<comment type="subcellular location">
    <subcellularLocation>
        <location evidence="1">Nucleus</location>
    </subcellularLocation>
</comment>
<evidence type="ECO:0000256" key="2">
    <source>
        <dbReference type="ARBA" id="ARBA00008044"/>
    </source>
</evidence>
<dbReference type="GO" id="GO:0000445">
    <property type="term" value="C:THO complex part of transcription export complex"/>
    <property type="evidence" value="ECO:0007669"/>
    <property type="project" value="TreeGrafter"/>
</dbReference>
<dbReference type="STRING" id="451379.A0A158R473"/>
<keyword evidence="5" id="KW-0472">Membrane</keyword>
<dbReference type="GO" id="GO:0003729">
    <property type="term" value="F:mRNA binding"/>
    <property type="evidence" value="ECO:0007669"/>
    <property type="project" value="TreeGrafter"/>
</dbReference>
<comment type="similarity">
    <text evidence="2">Belongs to the THOC5 family.</text>
</comment>
<evidence type="ECO:0000256" key="3">
    <source>
        <dbReference type="ARBA" id="ARBA00023242"/>
    </source>
</evidence>
<accession>A0A158R473</accession>
<keyword evidence="3" id="KW-0539">Nucleus</keyword>
<keyword evidence="4" id="KW-0175">Coiled coil</keyword>
<dbReference type="AlphaFoldDB" id="A0A158R473"/>
<protein>
    <submittedName>
        <fullName evidence="7">THO complex subunit 5</fullName>
    </submittedName>
</protein>
<keyword evidence="5" id="KW-0812">Transmembrane</keyword>
<dbReference type="WBParaSite" id="SMUV_0000257701-mRNA-1">
    <property type="protein sequence ID" value="SMUV_0000257701-mRNA-1"/>
    <property type="gene ID" value="SMUV_0000257701"/>
</dbReference>
<dbReference type="Proteomes" id="UP000046393">
    <property type="component" value="Unplaced"/>
</dbReference>
<dbReference type="Pfam" id="PF09766">
    <property type="entry name" value="FmiP_Thoc5"/>
    <property type="match status" value="1"/>
</dbReference>
<dbReference type="GO" id="GO:0006406">
    <property type="term" value="P:mRNA export from nucleus"/>
    <property type="evidence" value="ECO:0007669"/>
    <property type="project" value="TreeGrafter"/>
</dbReference>
<dbReference type="PANTHER" id="PTHR13375">
    <property type="entry name" value="FMS INTERACTING PROTEIN"/>
    <property type="match status" value="1"/>
</dbReference>
<feature type="coiled-coil region" evidence="4">
    <location>
        <begin position="61"/>
        <end position="88"/>
    </location>
</feature>
<dbReference type="InterPro" id="IPR019163">
    <property type="entry name" value="THO_Thoc5"/>
</dbReference>
<keyword evidence="5" id="KW-1133">Transmembrane helix</keyword>
<sequence length="674" mass="78229">MRVLRYLRTLLKLRCTHYDPDLKGAEEAILQQLLMLRRLNRFAMYRNRHERNVASEMLSVVDSKFLQLQNANNEIEHIRKEIERCYEFKSTDGNIDLVPLEEFYEKAPAAITREEVTRIDLHEQRIARLNWEMLERQNLVATLQELEGRKNVLLSDISKKEYRLKSLKPKIEAIIDATRPVQELMSLKVPTSIFDNQRLLFGYLPKELSVVAIQTEAYCDIVEDRDVTIECQGDIEAAVKFLEGSHKELSENDDDLDQSCSVKWLNYNLLQSGGYVSPIPPVKRHHNTASEQIIKKRNLVLVEHPMSLVLTIRCDKCYKLFLQFLTWQSINATSMLDLGDITVSLHLRYIPEVQAIAAKAKLIGTTLLFYGSLLCDESLLIDLFPKDDGEKCSNPVGQVKLQQLRINVSDYESRIGRFFQFAQKMAGIDQGDSNTTNLCDIIQSVISEIQYRVRTRSALIRCIKNLSAIFIIVKVMMIKKPCYIKLVRLLKVFEEMPLDLRNQFPARIVSRLSEFRMLTLTQFLAHEAVTDDYKKLVTAEASSCLENHFFFTATIERSDAILTVLIFVRFFVICAFFYVLKISTLYPKYSAPIYDLEAELNLMSRSYFKCAEEYMLYGQITFLMSRFDCFLEMYAERIQSKAFSREHLYTRRSRGRDLQMPLAFDASTTAFTFS</sequence>
<proteinExistence type="inferred from homology"/>
<evidence type="ECO:0000256" key="1">
    <source>
        <dbReference type="ARBA" id="ARBA00004123"/>
    </source>
</evidence>
<name>A0A158R473_9BILA</name>
<evidence type="ECO:0000256" key="4">
    <source>
        <dbReference type="SAM" id="Coils"/>
    </source>
</evidence>
<keyword evidence="6" id="KW-1185">Reference proteome</keyword>
<evidence type="ECO:0000256" key="5">
    <source>
        <dbReference type="SAM" id="Phobius"/>
    </source>
</evidence>
<feature type="transmembrane region" description="Helical" evidence="5">
    <location>
        <begin position="560"/>
        <end position="580"/>
    </location>
</feature>
<evidence type="ECO:0000313" key="7">
    <source>
        <dbReference type="WBParaSite" id="SMUV_0000257701-mRNA-1"/>
    </source>
</evidence>
<dbReference type="PANTHER" id="PTHR13375:SF3">
    <property type="entry name" value="THO COMPLEX SUBUNIT 5 HOMOLOG"/>
    <property type="match status" value="1"/>
</dbReference>
<evidence type="ECO:0000313" key="6">
    <source>
        <dbReference type="Proteomes" id="UP000046393"/>
    </source>
</evidence>
<reference evidence="7" key="1">
    <citation type="submission" date="2016-04" db="UniProtKB">
        <authorList>
            <consortium name="WormBaseParasite"/>
        </authorList>
    </citation>
    <scope>IDENTIFICATION</scope>
</reference>
<organism evidence="6 7">
    <name type="scientific">Syphacia muris</name>
    <dbReference type="NCBI Taxonomy" id="451379"/>
    <lineage>
        <taxon>Eukaryota</taxon>
        <taxon>Metazoa</taxon>
        <taxon>Ecdysozoa</taxon>
        <taxon>Nematoda</taxon>
        <taxon>Chromadorea</taxon>
        <taxon>Rhabditida</taxon>
        <taxon>Spirurina</taxon>
        <taxon>Oxyuridomorpha</taxon>
        <taxon>Oxyuroidea</taxon>
        <taxon>Oxyuridae</taxon>
        <taxon>Syphacia</taxon>
    </lineage>
</organism>